<dbReference type="Proteomes" id="UP000783213">
    <property type="component" value="Unassembled WGS sequence"/>
</dbReference>
<dbReference type="GeneID" id="62234599"/>
<comment type="caution">
    <text evidence="1">The sequence shown here is derived from an EMBL/GenBank/DDBJ whole genome shotgun (WGS) entry which is preliminary data.</text>
</comment>
<proteinExistence type="predicted"/>
<dbReference type="EMBL" id="RCSX01000019">
    <property type="protein sequence ID" value="KAF7923121.1"/>
    <property type="molecule type" value="Genomic_DNA"/>
</dbReference>
<reference evidence="1 2" key="1">
    <citation type="journal article" date="2020" name="Genome Biol. Evol.">
        <title>Comparative genomics of Sclerotiniaceae.</title>
        <authorList>
            <person name="Valero Jimenez C.A."/>
            <person name="Steentjes M."/>
            <person name="Scholten O.E."/>
            <person name="Van Kan J.A.L."/>
        </authorList>
    </citation>
    <scope>NUCLEOTIDE SEQUENCE [LARGE SCALE GENOMIC DNA]</scope>
    <source>
        <strain evidence="1 2">B1</strain>
    </source>
</reference>
<evidence type="ECO:0000313" key="2">
    <source>
        <dbReference type="Proteomes" id="UP000783213"/>
    </source>
</evidence>
<dbReference type="RefSeq" id="XP_038808178.1">
    <property type="nucleotide sequence ID" value="XM_038955449.1"/>
</dbReference>
<keyword evidence="2" id="KW-1185">Reference proteome</keyword>
<gene>
    <name evidence="1" type="ORF">EAE98_007826</name>
</gene>
<protein>
    <submittedName>
        <fullName evidence="1">Uncharacterized protein</fullName>
    </submittedName>
</protein>
<organism evidence="1 2">
    <name type="scientific">Botrytis deweyae</name>
    <dbReference type="NCBI Taxonomy" id="2478750"/>
    <lineage>
        <taxon>Eukaryota</taxon>
        <taxon>Fungi</taxon>
        <taxon>Dikarya</taxon>
        <taxon>Ascomycota</taxon>
        <taxon>Pezizomycotina</taxon>
        <taxon>Leotiomycetes</taxon>
        <taxon>Helotiales</taxon>
        <taxon>Sclerotiniaceae</taxon>
        <taxon>Botrytis</taxon>
    </lineage>
</organism>
<name>A0ABQ7IG44_9HELO</name>
<accession>A0ABQ7IG44</accession>
<evidence type="ECO:0000313" key="1">
    <source>
        <dbReference type="EMBL" id="KAF7923121.1"/>
    </source>
</evidence>
<sequence length="86" mass="9507">MTGIRPSMHLTGDVTGWTGWTGWMTGLKSFGLPNAHSVTQPEGSSRQKFLIFPGTPGRPYILSSAMRRTPYYHARESKAVLKDIAI</sequence>